<protein>
    <submittedName>
        <fullName evidence="1">Predicted protein</fullName>
    </submittedName>
</protein>
<sequence>MTCSSAETNENITDNETNEKHIHYHSNYYIRKVSHSAIGSNPTVLVDKKNHQQENKDNEHIFIDSRINEKVTEINVQTMNQIRNCPSSHKDTITELSTRYQTLIETLNVKGTDLQTLDAKRQLIVLKSYLAVGKTLNESQLSSCLKAIKNCQANVRPPLLLKYYMVYCCVKKVSGMEQDCLMISDMLKEIPKSAADEKELEFYFALMEWESDMHSISSERMCDIYRVFDRTLDEFMKEGRIDSVQRISFKLIDVAKRIESTIKRNTLNKVNCLRRKQVVQENYYNAAPANMHVDIRESLREVLQYNYFQEE</sequence>
<dbReference type="RefSeq" id="XP_002675894.1">
    <property type="nucleotide sequence ID" value="XM_002675848.1"/>
</dbReference>
<dbReference type="VEuPathDB" id="AmoebaDB:NAEGRDRAFT_49992"/>
<organism evidence="2">
    <name type="scientific">Naegleria gruberi</name>
    <name type="common">Amoeba</name>
    <dbReference type="NCBI Taxonomy" id="5762"/>
    <lineage>
        <taxon>Eukaryota</taxon>
        <taxon>Discoba</taxon>
        <taxon>Heterolobosea</taxon>
        <taxon>Tetramitia</taxon>
        <taxon>Eutetramitia</taxon>
        <taxon>Vahlkampfiidae</taxon>
        <taxon>Naegleria</taxon>
    </lineage>
</organism>
<proteinExistence type="predicted"/>
<evidence type="ECO:0000313" key="2">
    <source>
        <dbReference type="Proteomes" id="UP000006671"/>
    </source>
</evidence>
<reference evidence="1 2" key="1">
    <citation type="journal article" date="2010" name="Cell">
        <title>The genome of Naegleria gruberi illuminates early eukaryotic versatility.</title>
        <authorList>
            <person name="Fritz-Laylin L.K."/>
            <person name="Prochnik S.E."/>
            <person name="Ginger M.L."/>
            <person name="Dacks J.B."/>
            <person name="Carpenter M.L."/>
            <person name="Field M.C."/>
            <person name="Kuo A."/>
            <person name="Paredez A."/>
            <person name="Chapman J."/>
            <person name="Pham J."/>
            <person name="Shu S."/>
            <person name="Neupane R."/>
            <person name="Cipriano M."/>
            <person name="Mancuso J."/>
            <person name="Tu H."/>
            <person name="Salamov A."/>
            <person name="Lindquist E."/>
            <person name="Shapiro H."/>
            <person name="Lucas S."/>
            <person name="Grigoriev I.V."/>
            <person name="Cande W.Z."/>
            <person name="Fulton C."/>
            <person name="Rokhsar D.S."/>
            <person name="Dawson S.C."/>
        </authorList>
    </citation>
    <scope>NUCLEOTIDE SEQUENCE [LARGE SCALE GENOMIC DNA]</scope>
    <source>
        <strain evidence="1 2">NEG-M</strain>
    </source>
</reference>
<dbReference type="KEGG" id="ngr:NAEGRDRAFT_49992"/>
<name>D2VJ84_NAEGR</name>
<keyword evidence="2" id="KW-1185">Reference proteome</keyword>
<dbReference type="GeneID" id="8853298"/>
<dbReference type="AlphaFoldDB" id="D2VJ84"/>
<dbReference type="EMBL" id="GG738875">
    <property type="protein sequence ID" value="EFC43150.1"/>
    <property type="molecule type" value="Genomic_DNA"/>
</dbReference>
<dbReference type="Proteomes" id="UP000006671">
    <property type="component" value="Unassembled WGS sequence"/>
</dbReference>
<gene>
    <name evidence="1" type="ORF">NAEGRDRAFT_49992</name>
</gene>
<accession>D2VJ84</accession>
<evidence type="ECO:0000313" key="1">
    <source>
        <dbReference type="EMBL" id="EFC43150.1"/>
    </source>
</evidence>
<dbReference type="InParanoid" id="D2VJ84"/>